<evidence type="ECO:0000256" key="2">
    <source>
        <dbReference type="PIRSR" id="PIRSR640198-2"/>
    </source>
</evidence>
<reference evidence="4" key="2">
    <citation type="submission" date="2020-09" db="EMBL/GenBank/DDBJ databases">
        <authorList>
            <person name="Sun Q."/>
            <person name="Ohkuma M."/>
        </authorList>
    </citation>
    <scope>NUCLEOTIDE SEQUENCE</scope>
    <source>
        <strain evidence="4">JCM 1480</strain>
    </source>
</reference>
<keyword evidence="2" id="KW-0067">ATP-binding</keyword>
<organism evidence="4 5">
    <name type="scientific">Curtobacterium luteum</name>
    <dbReference type="NCBI Taxonomy" id="33881"/>
    <lineage>
        <taxon>Bacteria</taxon>
        <taxon>Bacillati</taxon>
        <taxon>Actinomycetota</taxon>
        <taxon>Actinomycetes</taxon>
        <taxon>Micrococcales</taxon>
        <taxon>Microbacteriaceae</taxon>
        <taxon>Curtobacterium</taxon>
    </lineage>
</organism>
<reference evidence="4" key="1">
    <citation type="journal article" date="2014" name="Int. J. Syst. Evol. Microbiol.">
        <title>Complete genome sequence of Corynebacterium casei LMG S-19264T (=DSM 44701T), isolated from a smear-ripened cheese.</title>
        <authorList>
            <consortium name="US DOE Joint Genome Institute (JGI-PGF)"/>
            <person name="Walter F."/>
            <person name="Albersmeier A."/>
            <person name="Kalinowski J."/>
            <person name="Ruckert C."/>
        </authorList>
    </citation>
    <scope>NUCLEOTIDE SEQUENCE</scope>
    <source>
        <strain evidence="4">JCM 1480</strain>
    </source>
</reference>
<sequence>MDHAESPAHRPPWPVHTTVLRPWRSGQRGPRADRLVTAVTASVPPRIAAAGWTPDVGTEQLLAHAAHALRVLDAEHGHALAGLSSLLVRTEAVTSSRIELEQATIDDVARASVGGRANPSATLVVRAGAALGRLAAIAPGGTITESAVLDAHRVLMADDPVDGRYAGRWRDVQNWIGGGASPRLASYVPPPADEVPALMADLLAFAHRDDLHPIAQAALVHAQFASVHPFTDGNGRIGRALVAAVLRCRGLGLRVTAPVAVVLAAERDRYFGLLEAYRTGPVDDLVRDLAIAIGTVCDEATTTALLLAEHRAWLATLGLPAALAHVLGHEPFVSEDTLERLLPAGIEPTVTRLCGVGVLLPLTARRRDRVWRVVGVAAELEAFVERVTDAVRARQVPLPAPVGACA</sequence>
<name>A0A8H9KZN2_9MICO</name>
<feature type="binding site" evidence="2">
    <location>
        <begin position="232"/>
        <end position="239"/>
    </location>
    <ligand>
        <name>ATP</name>
        <dbReference type="ChEBI" id="CHEBI:30616"/>
    </ligand>
</feature>
<feature type="domain" description="Fido" evidence="3">
    <location>
        <begin position="143"/>
        <end position="292"/>
    </location>
</feature>
<gene>
    <name evidence="4" type="ORF">GCM10009769_25710</name>
</gene>
<dbReference type="InterPro" id="IPR040198">
    <property type="entry name" value="Fido_containing"/>
</dbReference>
<dbReference type="PANTHER" id="PTHR13504">
    <property type="entry name" value="FIDO DOMAIN-CONTAINING PROTEIN DDB_G0283145"/>
    <property type="match status" value="1"/>
</dbReference>
<dbReference type="Pfam" id="PF02661">
    <property type="entry name" value="Fic"/>
    <property type="match status" value="1"/>
</dbReference>
<dbReference type="Proteomes" id="UP000648535">
    <property type="component" value="Unassembled WGS sequence"/>
</dbReference>
<keyword evidence="2" id="KW-0547">Nucleotide-binding</keyword>
<dbReference type="AlphaFoldDB" id="A0A8H9KZN2"/>
<dbReference type="EMBL" id="BMOI01000011">
    <property type="protein sequence ID" value="GGL06295.1"/>
    <property type="molecule type" value="Genomic_DNA"/>
</dbReference>
<dbReference type="Gene3D" id="1.10.3290.10">
    <property type="entry name" value="Fido-like domain"/>
    <property type="match status" value="1"/>
</dbReference>
<dbReference type="PROSITE" id="PS51459">
    <property type="entry name" value="FIDO"/>
    <property type="match status" value="1"/>
</dbReference>
<protein>
    <submittedName>
        <fullName evidence="4">Fic family protein</fullName>
    </submittedName>
</protein>
<dbReference type="InterPro" id="IPR003812">
    <property type="entry name" value="Fido"/>
</dbReference>
<comment type="caution">
    <text evidence="4">The sequence shown here is derived from an EMBL/GenBank/DDBJ whole genome shotgun (WGS) entry which is preliminary data.</text>
</comment>
<feature type="active site" evidence="1">
    <location>
        <position position="228"/>
    </location>
</feature>
<dbReference type="SUPFAM" id="SSF140931">
    <property type="entry name" value="Fic-like"/>
    <property type="match status" value="1"/>
</dbReference>
<evidence type="ECO:0000259" key="3">
    <source>
        <dbReference type="PROSITE" id="PS51459"/>
    </source>
</evidence>
<proteinExistence type="predicted"/>
<dbReference type="GO" id="GO:0005524">
    <property type="term" value="F:ATP binding"/>
    <property type="evidence" value="ECO:0007669"/>
    <property type="project" value="UniProtKB-KW"/>
</dbReference>
<accession>A0A8H9KZN2</accession>
<evidence type="ECO:0000313" key="5">
    <source>
        <dbReference type="Proteomes" id="UP000648535"/>
    </source>
</evidence>
<dbReference type="InterPro" id="IPR036597">
    <property type="entry name" value="Fido-like_dom_sf"/>
</dbReference>
<evidence type="ECO:0000313" key="4">
    <source>
        <dbReference type="EMBL" id="GGL06295.1"/>
    </source>
</evidence>
<evidence type="ECO:0000256" key="1">
    <source>
        <dbReference type="PIRSR" id="PIRSR640198-1"/>
    </source>
</evidence>
<dbReference type="PANTHER" id="PTHR13504:SF38">
    <property type="entry name" value="FIDO DOMAIN-CONTAINING PROTEIN"/>
    <property type="match status" value="1"/>
</dbReference>